<evidence type="ECO:0000313" key="4">
    <source>
        <dbReference type="Proteomes" id="UP000824028"/>
    </source>
</evidence>
<organism evidence="3 4">
    <name type="scientific">Candidatus Bacteroides merdigallinarum</name>
    <dbReference type="NCBI Taxonomy" id="2838473"/>
    <lineage>
        <taxon>Bacteria</taxon>
        <taxon>Pseudomonadati</taxon>
        <taxon>Bacteroidota</taxon>
        <taxon>Bacteroidia</taxon>
        <taxon>Bacteroidales</taxon>
        <taxon>Bacteroidaceae</taxon>
        <taxon>Bacteroides</taxon>
    </lineage>
</organism>
<gene>
    <name evidence="3" type="ORF">H9814_08510</name>
</gene>
<comment type="caution">
    <text evidence="3">The sequence shown here is derived from an EMBL/GenBank/DDBJ whole genome shotgun (WGS) entry which is preliminary data.</text>
</comment>
<feature type="domain" description="Acyltransferase 3" evidence="2">
    <location>
        <begin position="6"/>
        <end position="290"/>
    </location>
</feature>
<evidence type="ECO:0000313" key="3">
    <source>
        <dbReference type="EMBL" id="HIZ33561.1"/>
    </source>
</evidence>
<feature type="transmembrane region" description="Helical" evidence="1">
    <location>
        <begin position="9"/>
        <end position="27"/>
    </location>
</feature>
<keyword evidence="1" id="KW-0472">Membrane</keyword>
<feature type="transmembrane region" description="Helical" evidence="1">
    <location>
        <begin position="33"/>
        <end position="55"/>
    </location>
</feature>
<evidence type="ECO:0000259" key="2">
    <source>
        <dbReference type="Pfam" id="PF01757"/>
    </source>
</evidence>
<keyword evidence="3" id="KW-0012">Acyltransferase</keyword>
<dbReference type="GO" id="GO:0016747">
    <property type="term" value="F:acyltransferase activity, transferring groups other than amino-acyl groups"/>
    <property type="evidence" value="ECO:0007669"/>
    <property type="project" value="InterPro"/>
</dbReference>
<dbReference type="InterPro" id="IPR052734">
    <property type="entry name" value="Nod_factor_acetyltransferase"/>
</dbReference>
<dbReference type="PANTHER" id="PTHR37312:SF1">
    <property type="entry name" value="MEMBRANE-BOUND ACYLTRANSFERASE YKRP-RELATED"/>
    <property type="match status" value="1"/>
</dbReference>
<dbReference type="InterPro" id="IPR002656">
    <property type="entry name" value="Acyl_transf_3_dom"/>
</dbReference>
<accession>A0A9D2J1V8</accession>
<feature type="transmembrane region" description="Helical" evidence="1">
    <location>
        <begin position="273"/>
        <end position="292"/>
    </location>
</feature>
<feature type="transmembrane region" description="Helical" evidence="1">
    <location>
        <begin position="111"/>
        <end position="130"/>
    </location>
</feature>
<dbReference type="EMBL" id="DXBX01000066">
    <property type="protein sequence ID" value="HIZ33561.1"/>
    <property type="molecule type" value="Genomic_DNA"/>
</dbReference>
<feature type="transmembrane region" description="Helical" evidence="1">
    <location>
        <begin position="182"/>
        <end position="201"/>
    </location>
</feature>
<feature type="transmembrane region" description="Helical" evidence="1">
    <location>
        <begin position="67"/>
        <end position="91"/>
    </location>
</feature>
<dbReference type="PANTHER" id="PTHR37312">
    <property type="entry name" value="MEMBRANE-BOUND ACYLTRANSFERASE YKRP-RELATED"/>
    <property type="match status" value="1"/>
</dbReference>
<reference evidence="3" key="2">
    <citation type="submission" date="2021-04" db="EMBL/GenBank/DDBJ databases">
        <authorList>
            <person name="Gilroy R."/>
        </authorList>
    </citation>
    <scope>NUCLEOTIDE SEQUENCE</scope>
    <source>
        <strain evidence="3">ChiHjej9B8-1298</strain>
    </source>
</reference>
<keyword evidence="1" id="KW-0812">Transmembrane</keyword>
<evidence type="ECO:0000256" key="1">
    <source>
        <dbReference type="SAM" id="Phobius"/>
    </source>
</evidence>
<name>A0A9D2J1V8_9BACE</name>
<dbReference type="Proteomes" id="UP000824028">
    <property type="component" value="Unassembled WGS sequence"/>
</dbReference>
<reference evidence="3" key="1">
    <citation type="journal article" date="2021" name="PeerJ">
        <title>Extensive microbial diversity within the chicken gut microbiome revealed by metagenomics and culture.</title>
        <authorList>
            <person name="Gilroy R."/>
            <person name="Ravi A."/>
            <person name="Getino M."/>
            <person name="Pursley I."/>
            <person name="Horton D.L."/>
            <person name="Alikhan N.F."/>
            <person name="Baker D."/>
            <person name="Gharbi K."/>
            <person name="Hall N."/>
            <person name="Watson M."/>
            <person name="Adriaenssens E.M."/>
            <person name="Foster-Nyarko E."/>
            <person name="Jarju S."/>
            <person name="Secka A."/>
            <person name="Antonio M."/>
            <person name="Oren A."/>
            <person name="Chaudhuri R.R."/>
            <person name="La Ragione R."/>
            <person name="Hildebrand F."/>
            <person name="Pallen M.J."/>
        </authorList>
    </citation>
    <scope>NUCLEOTIDE SEQUENCE</scope>
    <source>
        <strain evidence="3">ChiHjej9B8-1298</strain>
    </source>
</reference>
<protein>
    <submittedName>
        <fullName evidence="3">Acyltransferase</fullName>
    </submittedName>
</protein>
<feature type="transmembrane region" description="Helical" evidence="1">
    <location>
        <begin position="243"/>
        <end position="261"/>
    </location>
</feature>
<keyword evidence="3" id="KW-0808">Transferase</keyword>
<dbReference type="AlphaFoldDB" id="A0A9D2J1V8"/>
<feature type="transmembrane region" description="Helical" evidence="1">
    <location>
        <begin position="208"/>
        <end position="228"/>
    </location>
</feature>
<proteinExistence type="predicted"/>
<feature type="transmembrane region" description="Helical" evidence="1">
    <location>
        <begin position="142"/>
        <end position="162"/>
    </location>
</feature>
<keyword evidence="1" id="KW-1133">Transmembrane helix</keyword>
<dbReference type="Pfam" id="PF01757">
    <property type="entry name" value="Acyl_transf_3"/>
    <property type="match status" value="1"/>
</dbReference>
<sequence>MPARIPEIDYLRCVLILLMVAFHLVYIGDSYPYAKQVVYTFHMPGFLLISGYLANPRKPWGALLRKLGWIFIPYLIMEAGYTVMCSLLPVREHLDGLTPALLLEKIFLHPLGPYWYLHTWMLCLLLQAVIVHTLRVGMFPRLIVFGLALWGLDLCGLLSFPTAMYFGAGWAVAAAGFRFTEVFRPSGMALLPLVVLCLFPVNLDRGCLGGVVLTFFCLCFLSATYRWLPRRMVQGACFIGRNTLPVLLFSPVFTFVSKLYLPYFRFEPTGMLFLLVSVALGVAGSIGLAWAMDKAGVSAWFFGKAKAVQ</sequence>